<dbReference type="Gene3D" id="3.40.1190.20">
    <property type="match status" value="1"/>
</dbReference>
<dbReference type="Proteomes" id="UP000297989">
    <property type="component" value="Unassembled WGS sequence"/>
</dbReference>
<evidence type="ECO:0000313" key="1">
    <source>
        <dbReference type="EMBL" id="TGD36920.1"/>
    </source>
</evidence>
<evidence type="ECO:0000313" key="2">
    <source>
        <dbReference type="Proteomes" id="UP000297989"/>
    </source>
</evidence>
<comment type="caution">
    <text evidence="1">The sequence shown here is derived from an EMBL/GenBank/DDBJ whole genome shotgun (WGS) entry which is preliminary data.</text>
</comment>
<gene>
    <name evidence="1" type="ORF">C9F10_13690</name>
</gene>
<name>A0A659SB44_SALET</name>
<dbReference type="InterPro" id="IPR029056">
    <property type="entry name" value="Ribokinase-like"/>
</dbReference>
<feature type="non-terminal residue" evidence="1">
    <location>
        <position position="1"/>
    </location>
</feature>
<accession>A0A659SB44</accession>
<dbReference type="AlphaFoldDB" id="A0A659SB44"/>
<dbReference type="EMBL" id="PYKK01000966">
    <property type="protein sequence ID" value="TGD36920.1"/>
    <property type="molecule type" value="Genomic_DNA"/>
</dbReference>
<proteinExistence type="predicted"/>
<reference evidence="1 2" key="1">
    <citation type="submission" date="2018-03" db="EMBL/GenBank/DDBJ databases">
        <title>Non-Typhoidal Salmonella genome sequencing and assembly.</title>
        <authorList>
            <person name="Matchawe C."/>
        </authorList>
    </citation>
    <scope>NUCLEOTIDE SEQUENCE [LARGE SCALE GENOMIC DNA]</scope>
    <source>
        <strain evidence="1 2">8EV</strain>
    </source>
</reference>
<keyword evidence="1" id="KW-0418">Kinase</keyword>
<sequence length="52" mass="5363">WDQALLAEPLSIAKACGAMAATATGAMTALPFPDQLNTFLSSHSLAQAMTVK</sequence>
<organism evidence="1 2">
    <name type="scientific">Salmonella enterica subsp. enterica serovar Poona</name>
    <dbReference type="NCBI Taxonomy" id="436295"/>
    <lineage>
        <taxon>Bacteria</taxon>
        <taxon>Pseudomonadati</taxon>
        <taxon>Pseudomonadota</taxon>
        <taxon>Gammaproteobacteria</taxon>
        <taxon>Enterobacterales</taxon>
        <taxon>Enterobacteriaceae</taxon>
        <taxon>Salmonella</taxon>
    </lineage>
</organism>
<dbReference type="GO" id="GO:0016301">
    <property type="term" value="F:kinase activity"/>
    <property type="evidence" value="ECO:0007669"/>
    <property type="project" value="UniProtKB-KW"/>
</dbReference>
<keyword evidence="1" id="KW-0808">Transferase</keyword>
<protein>
    <submittedName>
        <fullName evidence="1">Aminoimidazole riboside kinase</fullName>
    </submittedName>
</protein>